<keyword evidence="7" id="KW-1185">Reference proteome</keyword>
<dbReference type="EMBL" id="BMMW01000001">
    <property type="protein sequence ID" value="GGK43145.1"/>
    <property type="molecule type" value="Genomic_DNA"/>
</dbReference>
<evidence type="ECO:0000256" key="5">
    <source>
        <dbReference type="HAMAP-Rule" id="MF_02114"/>
    </source>
</evidence>
<name>A0A917QC76_9NOCA</name>
<evidence type="ECO:0000313" key="7">
    <source>
        <dbReference type="Proteomes" id="UP000612956"/>
    </source>
</evidence>
<organism evidence="6 7">
    <name type="scientific">Nocardia camponoti</name>
    <dbReference type="NCBI Taxonomy" id="1616106"/>
    <lineage>
        <taxon>Bacteria</taxon>
        <taxon>Bacillati</taxon>
        <taxon>Actinomycetota</taxon>
        <taxon>Actinomycetes</taxon>
        <taxon>Mycobacteriales</taxon>
        <taxon>Nocardiaceae</taxon>
        <taxon>Nocardia</taxon>
    </lineage>
</organism>
<dbReference type="GO" id="GO:0005525">
    <property type="term" value="F:GTP binding"/>
    <property type="evidence" value="ECO:0007669"/>
    <property type="project" value="UniProtKB-KW"/>
</dbReference>
<keyword evidence="3 5" id="KW-0547">Nucleotide-binding</keyword>
<sequence length="227" mass="23220">MHPVHAVMAVKHTDRAKSRLAEVLTPAQRGALVLAMVTDTLAAASAVDVIAGITVVTPDLVIATRAREFGAHVVAEPATPTPGVDALNSALIAGARTVRERFGPTRLLALQADLPALRPNELADVIARSTAHERVVVIDHTGTGTAALLVGDPVADLDPRFGPSSADAHRDSGAVSLGGSMPGLRHDVDTPADLTAVAALGVGPHTAAALTEFGYPTQRSTPISAVC</sequence>
<evidence type="ECO:0000313" key="6">
    <source>
        <dbReference type="EMBL" id="GGK43145.1"/>
    </source>
</evidence>
<evidence type="ECO:0000256" key="3">
    <source>
        <dbReference type="ARBA" id="ARBA00022741"/>
    </source>
</evidence>
<dbReference type="AlphaFoldDB" id="A0A917QC76"/>
<comment type="similarity">
    <text evidence="5">Belongs to the CofC family.</text>
</comment>
<comment type="function">
    <text evidence="5">Guanylyltransferase that catalyzes the activation of phosphoenolpyruvate (PEP) as enolpyruvoyl-2-diphospho-5'-guanosine, via the condensation of PEP with GTP. It is involved in the biosynthesis of coenzyme F420, a hydride carrier cofactor.</text>
</comment>
<dbReference type="Proteomes" id="UP000612956">
    <property type="component" value="Unassembled WGS sequence"/>
</dbReference>
<comment type="catalytic activity">
    <reaction evidence="5">
        <text>phosphoenolpyruvate + GTP + H(+) = enolpyruvoyl-2-diphospho-5'-guanosine + diphosphate</text>
        <dbReference type="Rhea" id="RHEA:30519"/>
        <dbReference type="ChEBI" id="CHEBI:15378"/>
        <dbReference type="ChEBI" id="CHEBI:33019"/>
        <dbReference type="ChEBI" id="CHEBI:37565"/>
        <dbReference type="ChEBI" id="CHEBI:58702"/>
        <dbReference type="ChEBI" id="CHEBI:143701"/>
        <dbReference type="EC" id="2.7.7.105"/>
    </reaction>
</comment>
<dbReference type="SUPFAM" id="SSF53448">
    <property type="entry name" value="Nucleotide-diphospho-sugar transferases"/>
    <property type="match status" value="1"/>
</dbReference>
<dbReference type="InterPro" id="IPR002835">
    <property type="entry name" value="CofC"/>
</dbReference>
<dbReference type="PANTHER" id="PTHR40392">
    <property type="entry name" value="2-PHOSPHO-L-LACTATE GUANYLYLTRANSFERASE"/>
    <property type="match status" value="1"/>
</dbReference>
<gene>
    <name evidence="6" type="primary">cofC</name>
    <name evidence="5" type="synonym">fbiD</name>
    <name evidence="6" type="ORF">GCM10011591_13560</name>
</gene>
<reference evidence="6" key="1">
    <citation type="journal article" date="2014" name="Int. J. Syst. Evol. Microbiol.">
        <title>Complete genome sequence of Corynebacterium casei LMG S-19264T (=DSM 44701T), isolated from a smear-ripened cheese.</title>
        <authorList>
            <consortium name="US DOE Joint Genome Institute (JGI-PGF)"/>
            <person name="Walter F."/>
            <person name="Albersmeier A."/>
            <person name="Kalinowski J."/>
            <person name="Ruckert C."/>
        </authorList>
    </citation>
    <scope>NUCLEOTIDE SEQUENCE</scope>
    <source>
        <strain evidence="6">CGMCC 4.7278</strain>
    </source>
</reference>
<evidence type="ECO:0000256" key="1">
    <source>
        <dbReference type="ARBA" id="ARBA00022679"/>
    </source>
</evidence>
<comment type="pathway">
    <text evidence="5">Cofactor biosynthesis; coenzyme F420 biosynthesis.</text>
</comment>
<dbReference type="Gene3D" id="3.90.550.10">
    <property type="entry name" value="Spore Coat Polysaccharide Biosynthesis Protein SpsA, Chain A"/>
    <property type="match status" value="1"/>
</dbReference>
<keyword evidence="1 5" id="KW-0808">Transferase</keyword>
<feature type="binding site" evidence="5">
    <location>
        <position position="162"/>
    </location>
    <ligand>
        <name>phosphoenolpyruvate</name>
        <dbReference type="ChEBI" id="CHEBI:58702"/>
    </ligand>
</feature>
<feature type="binding site" evidence="5">
    <location>
        <position position="145"/>
    </location>
    <ligand>
        <name>phosphoenolpyruvate</name>
        <dbReference type="ChEBI" id="CHEBI:58702"/>
    </ligand>
</feature>
<comment type="caution">
    <text evidence="6">The sequence shown here is derived from an EMBL/GenBank/DDBJ whole genome shotgun (WGS) entry which is preliminary data.</text>
</comment>
<dbReference type="Pfam" id="PF01983">
    <property type="entry name" value="CofC"/>
    <property type="match status" value="1"/>
</dbReference>
<feature type="binding site" evidence="5">
    <location>
        <position position="165"/>
    </location>
    <ligand>
        <name>phosphoenolpyruvate</name>
        <dbReference type="ChEBI" id="CHEBI:58702"/>
    </ligand>
</feature>
<dbReference type="RefSeq" id="WP_188827887.1">
    <property type="nucleotide sequence ID" value="NZ_BMMW01000001.1"/>
</dbReference>
<evidence type="ECO:0000256" key="4">
    <source>
        <dbReference type="ARBA" id="ARBA00023134"/>
    </source>
</evidence>
<dbReference type="NCBIfam" id="TIGR03552">
    <property type="entry name" value="F420_cofC"/>
    <property type="match status" value="1"/>
</dbReference>
<reference evidence="6" key="2">
    <citation type="submission" date="2020-09" db="EMBL/GenBank/DDBJ databases">
        <authorList>
            <person name="Sun Q."/>
            <person name="Zhou Y."/>
        </authorList>
    </citation>
    <scope>NUCLEOTIDE SEQUENCE</scope>
    <source>
        <strain evidence="6">CGMCC 4.7278</strain>
    </source>
</reference>
<dbReference type="GO" id="GO:0043814">
    <property type="term" value="F:phospholactate guanylyltransferase activity"/>
    <property type="evidence" value="ECO:0007669"/>
    <property type="project" value="InterPro"/>
</dbReference>
<protein>
    <recommendedName>
        <fullName evidence="5">Phosphoenolpyruvate guanylyltransferase</fullName>
        <shortName evidence="5">PEP guanylyltransferase</shortName>
        <ecNumber evidence="5">2.7.7.105</ecNumber>
    </recommendedName>
</protein>
<accession>A0A917QC76</accession>
<keyword evidence="4 5" id="KW-0342">GTP-binding</keyword>
<proteinExistence type="inferred from homology"/>
<evidence type="ECO:0000256" key="2">
    <source>
        <dbReference type="ARBA" id="ARBA00022695"/>
    </source>
</evidence>
<dbReference type="GO" id="GO:0052645">
    <property type="term" value="P:F420-0 metabolic process"/>
    <property type="evidence" value="ECO:0007669"/>
    <property type="project" value="UniProtKB-UniRule"/>
</dbReference>
<dbReference type="PANTHER" id="PTHR40392:SF1">
    <property type="entry name" value="2-PHOSPHO-L-LACTATE GUANYLYLTRANSFERASE"/>
    <property type="match status" value="1"/>
</dbReference>
<dbReference type="HAMAP" id="MF_02114">
    <property type="entry name" value="CofC"/>
    <property type="match status" value="1"/>
</dbReference>
<dbReference type="InterPro" id="IPR029044">
    <property type="entry name" value="Nucleotide-diphossugar_trans"/>
</dbReference>
<keyword evidence="2 5" id="KW-0548">Nucleotidyltransferase</keyword>
<dbReference type="EC" id="2.7.7.105" evidence="5"/>